<protein>
    <submittedName>
        <fullName evidence="6">Xaa-Pro dipeptidase</fullName>
    </submittedName>
</protein>
<dbReference type="InterPro" id="IPR029149">
    <property type="entry name" value="Creatin/AminoP/Spt16_N"/>
</dbReference>
<comment type="similarity">
    <text evidence="3">Belongs to the peptidase M24B family.</text>
</comment>
<gene>
    <name evidence="6" type="ORF">FD01_GL001318</name>
</gene>
<dbReference type="Gene3D" id="3.90.230.10">
    <property type="entry name" value="Creatinase/methionine aminopeptidase superfamily"/>
    <property type="match status" value="1"/>
</dbReference>
<dbReference type="InterPro" id="IPR001131">
    <property type="entry name" value="Peptidase_M24B_aminopep-P_CS"/>
</dbReference>
<keyword evidence="7" id="KW-1185">Reference proteome</keyword>
<dbReference type="InterPro" id="IPR036005">
    <property type="entry name" value="Creatinase/aminopeptidase-like"/>
</dbReference>
<evidence type="ECO:0000259" key="4">
    <source>
        <dbReference type="Pfam" id="PF00557"/>
    </source>
</evidence>
<proteinExistence type="inferred from homology"/>
<dbReference type="InterPro" id="IPR050659">
    <property type="entry name" value="Peptidase_M24B"/>
</dbReference>
<dbReference type="RefSeq" id="WP_056962313.1">
    <property type="nucleotide sequence ID" value="NZ_AZEU01000018.1"/>
</dbReference>
<evidence type="ECO:0000256" key="2">
    <source>
        <dbReference type="ARBA" id="ARBA00022801"/>
    </source>
</evidence>
<evidence type="ECO:0000259" key="5">
    <source>
        <dbReference type="Pfam" id="PF01321"/>
    </source>
</evidence>
<dbReference type="PANTHER" id="PTHR46112">
    <property type="entry name" value="AMINOPEPTIDASE"/>
    <property type="match status" value="1"/>
</dbReference>
<dbReference type="SUPFAM" id="SSF53092">
    <property type="entry name" value="Creatinase/prolidase N-terminal domain"/>
    <property type="match status" value="1"/>
</dbReference>
<dbReference type="GO" id="GO:0046872">
    <property type="term" value="F:metal ion binding"/>
    <property type="evidence" value="ECO:0007669"/>
    <property type="project" value="UniProtKB-KW"/>
</dbReference>
<accession>A0A0R1R7Z0</accession>
<feature type="domain" description="Peptidase M24" evidence="4">
    <location>
        <begin position="129"/>
        <end position="332"/>
    </location>
</feature>
<evidence type="ECO:0000313" key="6">
    <source>
        <dbReference type="EMBL" id="KRL53215.1"/>
    </source>
</evidence>
<organism evidence="6 7">
    <name type="scientific">Lacticaseibacillus manihotivorans DSM 13343 = JCM 12514</name>
    <dbReference type="NCBI Taxonomy" id="1423769"/>
    <lineage>
        <taxon>Bacteria</taxon>
        <taxon>Bacillati</taxon>
        <taxon>Bacillota</taxon>
        <taxon>Bacilli</taxon>
        <taxon>Lactobacillales</taxon>
        <taxon>Lactobacillaceae</taxon>
        <taxon>Lacticaseibacillus</taxon>
    </lineage>
</organism>
<dbReference type="PROSITE" id="PS00491">
    <property type="entry name" value="PROLINE_PEPTIDASE"/>
    <property type="match status" value="1"/>
</dbReference>
<dbReference type="PANTHER" id="PTHR46112:SF3">
    <property type="entry name" value="AMINOPEPTIDASE YPDF"/>
    <property type="match status" value="1"/>
</dbReference>
<evidence type="ECO:0000313" key="7">
    <source>
        <dbReference type="Proteomes" id="UP000051790"/>
    </source>
</evidence>
<dbReference type="InterPro" id="IPR000587">
    <property type="entry name" value="Creatinase_N"/>
</dbReference>
<sequence>MSRLSRLRDLLVAKHLDGLLVSDPVNVSYLTGFTGDESALLVTADDSLFITDSRFTTQFHQQVHNSHLVLHQDHLLSAASEHATGTVGFEAEYMTYADFMKLQGPAKWQPTTDLVSGLREVKDDAELANIKQAITIAEAGYKHVLDTIRPGMTEIQVANDLDQFMKSLGASGTSFETIVASGLRSAMPHGMASDKVIEAGDMVTLDWGAVYHGYVSDITRTFVMGHATPELEKIYHVVYEANLATTKQMRAGVLGKTINEFAHHFIDDEGYGEYFGHGTGHGIGMSIHEGPGAWGPYREVPQAVGNVETVEPGIYVPCVGGVRIEDDILITADDPIVLTSQAPPTLVVVPV</sequence>
<dbReference type="CDD" id="cd01092">
    <property type="entry name" value="APP-like"/>
    <property type="match status" value="1"/>
</dbReference>
<keyword evidence="2" id="KW-0378">Hydrolase</keyword>
<dbReference type="InterPro" id="IPR000994">
    <property type="entry name" value="Pept_M24"/>
</dbReference>
<dbReference type="Gene3D" id="3.40.350.10">
    <property type="entry name" value="Creatinase/prolidase N-terminal domain"/>
    <property type="match status" value="1"/>
</dbReference>
<dbReference type="PATRIC" id="fig|1423769.4.peg.1418"/>
<dbReference type="SUPFAM" id="SSF55920">
    <property type="entry name" value="Creatinase/aminopeptidase"/>
    <property type="match status" value="1"/>
</dbReference>
<dbReference type="GO" id="GO:0016787">
    <property type="term" value="F:hydrolase activity"/>
    <property type="evidence" value="ECO:0007669"/>
    <property type="project" value="UniProtKB-KW"/>
</dbReference>
<evidence type="ECO:0000256" key="3">
    <source>
        <dbReference type="RuleBase" id="RU000590"/>
    </source>
</evidence>
<reference evidence="6 7" key="1">
    <citation type="journal article" date="2015" name="Genome Announc.">
        <title>Expanding the biotechnology potential of lactobacilli through comparative genomics of 213 strains and associated genera.</title>
        <authorList>
            <person name="Sun Z."/>
            <person name="Harris H.M."/>
            <person name="McCann A."/>
            <person name="Guo C."/>
            <person name="Argimon S."/>
            <person name="Zhang W."/>
            <person name="Yang X."/>
            <person name="Jeffery I.B."/>
            <person name="Cooney J.C."/>
            <person name="Kagawa T.F."/>
            <person name="Liu W."/>
            <person name="Song Y."/>
            <person name="Salvetti E."/>
            <person name="Wrobel A."/>
            <person name="Rasinkangas P."/>
            <person name="Parkhill J."/>
            <person name="Rea M.C."/>
            <person name="O'Sullivan O."/>
            <person name="Ritari J."/>
            <person name="Douillard F.P."/>
            <person name="Paul Ross R."/>
            <person name="Yang R."/>
            <person name="Briner A.E."/>
            <person name="Felis G.E."/>
            <person name="de Vos W.M."/>
            <person name="Barrangou R."/>
            <person name="Klaenhammer T.R."/>
            <person name="Caufield P.W."/>
            <person name="Cui Y."/>
            <person name="Zhang H."/>
            <person name="O'Toole P.W."/>
        </authorList>
    </citation>
    <scope>NUCLEOTIDE SEQUENCE [LARGE SCALE GENOMIC DNA]</scope>
    <source>
        <strain evidence="6 7">DSM 13343</strain>
    </source>
</reference>
<name>A0A0R1R7Z0_9LACO</name>
<dbReference type="Pfam" id="PF01321">
    <property type="entry name" value="Creatinase_N"/>
    <property type="match status" value="1"/>
</dbReference>
<dbReference type="Pfam" id="PF00557">
    <property type="entry name" value="Peptidase_M24"/>
    <property type="match status" value="1"/>
</dbReference>
<keyword evidence="1 3" id="KW-0479">Metal-binding</keyword>
<dbReference type="Proteomes" id="UP000051790">
    <property type="component" value="Unassembled WGS sequence"/>
</dbReference>
<dbReference type="AlphaFoldDB" id="A0A0R1R7Z0"/>
<feature type="domain" description="Creatinase N-terminal" evidence="5">
    <location>
        <begin position="3"/>
        <end position="121"/>
    </location>
</feature>
<comment type="caution">
    <text evidence="6">The sequence shown here is derived from an EMBL/GenBank/DDBJ whole genome shotgun (WGS) entry which is preliminary data.</text>
</comment>
<dbReference type="EMBL" id="AZEU01000018">
    <property type="protein sequence ID" value="KRL53215.1"/>
    <property type="molecule type" value="Genomic_DNA"/>
</dbReference>
<evidence type="ECO:0000256" key="1">
    <source>
        <dbReference type="ARBA" id="ARBA00022723"/>
    </source>
</evidence>
<dbReference type="OrthoDB" id="9806388at2"/>